<name>A0A2H3DZU6_ARMGA</name>
<reference evidence="5" key="1">
    <citation type="journal article" date="2017" name="Nat. Ecol. Evol.">
        <title>Genome expansion and lineage-specific genetic innovations in the forest pathogenic fungi Armillaria.</title>
        <authorList>
            <person name="Sipos G."/>
            <person name="Prasanna A.N."/>
            <person name="Walter M.C."/>
            <person name="O'Connor E."/>
            <person name="Balint B."/>
            <person name="Krizsan K."/>
            <person name="Kiss B."/>
            <person name="Hess J."/>
            <person name="Varga T."/>
            <person name="Slot J."/>
            <person name="Riley R."/>
            <person name="Boka B."/>
            <person name="Rigling D."/>
            <person name="Barry K."/>
            <person name="Lee J."/>
            <person name="Mihaltcheva S."/>
            <person name="LaButti K."/>
            <person name="Lipzen A."/>
            <person name="Waldron R."/>
            <person name="Moloney N.M."/>
            <person name="Sperisen C."/>
            <person name="Kredics L."/>
            <person name="Vagvoelgyi C."/>
            <person name="Patrignani A."/>
            <person name="Fitzpatrick D."/>
            <person name="Nagy I."/>
            <person name="Doyle S."/>
            <person name="Anderson J.B."/>
            <person name="Grigoriev I.V."/>
            <person name="Gueldener U."/>
            <person name="Muensterkoetter M."/>
            <person name="Nagy L.G."/>
        </authorList>
    </citation>
    <scope>NUCLEOTIDE SEQUENCE [LARGE SCALE GENOMIC DNA]</scope>
    <source>
        <strain evidence="5">Ar21-2</strain>
    </source>
</reference>
<organism evidence="4 5">
    <name type="scientific">Armillaria gallica</name>
    <name type="common">Bulbous honey fungus</name>
    <name type="synonym">Armillaria bulbosa</name>
    <dbReference type="NCBI Taxonomy" id="47427"/>
    <lineage>
        <taxon>Eukaryota</taxon>
        <taxon>Fungi</taxon>
        <taxon>Dikarya</taxon>
        <taxon>Basidiomycota</taxon>
        <taxon>Agaricomycotina</taxon>
        <taxon>Agaricomycetes</taxon>
        <taxon>Agaricomycetidae</taxon>
        <taxon>Agaricales</taxon>
        <taxon>Marasmiineae</taxon>
        <taxon>Physalacriaceae</taxon>
        <taxon>Armillaria</taxon>
    </lineage>
</organism>
<dbReference type="OrthoDB" id="2576311at2759"/>
<feature type="compositionally biased region" description="Low complexity" evidence="1">
    <location>
        <begin position="162"/>
        <end position="175"/>
    </location>
</feature>
<gene>
    <name evidence="4" type="ORF">ARMGADRAFT_1061433</name>
</gene>
<evidence type="ECO:0000313" key="5">
    <source>
        <dbReference type="Proteomes" id="UP000217790"/>
    </source>
</evidence>
<feature type="compositionally biased region" description="Basic residues" evidence="1">
    <location>
        <begin position="302"/>
        <end position="314"/>
    </location>
</feature>
<dbReference type="STRING" id="47427.A0A2H3DZU6"/>
<dbReference type="EMBL" id="KZ293650">
    <property type="protein sequence ID" value="PBK96962.1"/>
    <property type="molecule type" value="Genomic_DNA"/>
</dbReference>
<dbReference type="AlphaFoldDB" id="A0A2H3DZU6"/>
<feature type="compositionally biased region" description="Polar residues" evidence="1">
    <location>
        <begin position="150"/>
        <end position="160"/>
    </location>
</feature>
<protein>
    <recommendedName>
        <fullName evidence="6">Mid2 domain-containing protein</fullName>
    </recommendedName>
</protein>
<feature type="signal peptide" evidence="3">
    <location>
        <begin position="1"/>
        <end position="20"/>
    </location>
</feature>
<evidence type="ECO:0000256" key="2">
    <source>
        <dbReference type="SAM" id="Phobius"/>
    </source>
</evidence>
<evidence type="ECO:0000256" key="1">
    <source>
        <dbReference type="SAM" id="MobiDB-lite"/>
    </source>
</evidence>
<evidence type="ECO:0000313" key="4">
    <source>
        <dbReference type="EMBL" id="PBK96962.1"/>
    </source>
</evidence>
<feature type="chain" id="PRO_5013608134" description="Mid2 domain-containing protein" evidence="3">
    <location>
        <begin position="21"/>
        <end position="323"/>
    </location>
</feature>
<keyword evidence="2" id="KW-0472">Membrane</keyword>
<feature type="compositionally biased region" description="Basic residues" evidence="1">
    <location>
        <begin position="273"/>
        <end position="287"/>
    </location>
</feature>
<keyword evidence="3" id="KW-0732">Signal</keyword>
<evidence type="ECO:0008006" key="6">
    <source>
        <dbReference type="Google" id="ProtNLM"/>
    </source>
</evidence>
<evidence type="ECO:0000256" key="3">
    <source>
        <dbReference type="SAM" id="SignalP"/>
    </source>
</evidence>
<keyword evidence="2" id="KW-0812">Transmembrane</keyword>
<feature type="region of interest" description="Disordered" evidence="1">
    <location>
        <begin position="150"/>
        <end position="175"/>
    </location>
</feature>
<feature type="compositionally biased region" description="Low complexity" evidence="1">
    <location>
        <begin position="288"/>
        <end position="301"/>
    </location>
</feature>
<dbReference type="InParanoid" id="A0A2H3DZU6"/>
<keyword evidence="2" id="KW-1133">Transmembrane helix</keyword>
<keyword evidence="5" id="KW-1185">Reference proteome</keyword>
<sequence length="323" mass="35234">MLALAWGILFFLFKTRLVLAQEATCNATFNDSWVYNSLNQSACSIASSLMGACTSSTYTVVPLEMGQIYDGPWKGSDTPCLCSSVYYSLLSTCAFCQNRSYASWSTWSTNCTSVYVSVYPGEIPENTAVPHWAYQNVTIYNDFNETVSASDTDASESSGVVPSATSTATSSSPPTITASEKVKSSIIIGAVVGAFVLLAIIGLVIWLVIRRRRRPEPIKGTRTIPADYRPVPQTTQILATAPIRKTPYTHHRSTAAPRPSRMPSEGVAPPVRQLRRSHRHNNLHRGSSRPSRAASNQAASSRTRKASRTRKVVHYAHTGAPEP</sequence>
<accession>A0A2H3DZU6</accession>
<feature type="region of interest" description="Disordered" evidence="1">
    <location>
        <begin position="238"/>
        <end position="323"/>
    </location>
</feature>
<proteinExistence type="predicted"/>
<dbReference type="OMA" id="NTAVPHW"/>
<feature type="transmembrane region" description="Helical" evidence="2">
    <location>
        <begin position="186"/>
        <end position="209"/>
    </location>
</feature>
<dbReference type="Proteomes" id="UP000217790">
    <property type="component" value="Unassembled WGS sequence"/>
</dbReference>